<feature type="coiled-coil region" evidence="25">
    <location>
        <begin position="273"/>
        <end position="314"/>
    </location>
</feature>
<feature type="compositionally biased region" description="Basic residues" evidence="26">
    <location>
        <begin position="354"/>
        <end position="363"/>
    </location>
</feature>
<evidence type="ECO:0000256" key="7">
    <source>
        <dbReference type="ARBA" id="ARBA00022548"/>
    </source>
</evidence>
<keyword evidence="20" id="KW-0325">Glycoprotein</keyword>
<feature type="compositionally biased region" description="Low complexity" evidence="26">
    <location>
        <begin position="78"/>
        <end position="119"/>
    </location>
</feature>
<sequence>MLELQTPPTLLLKRAKGRDLHCRLSPCVACCSVVSAATPLALMLTACQSKSSPPLIYKNSENVPYENPPDVADELDSDSGLSLDSSHSPLSPSDSESSSYSSTSSSSSAAPSRFSAGPSPMELEVTIKEEPLDDDEEQQLGAVGGHSLYPHQDSKQIFSSPFYADQKLYDGFPWLQQVTHDHTYNQPSQQWGREETRWGRDERQWGRDERRARALKIPFSNELIVNLPVEEFNDLLANFRLNDEQLTLVRDIRRRGKNKIAAQNCRKRKMDTIAGIEKDVTTLRRRRSKLLREKQDALRTLQELKQRMSRLYQDVFSRLRDGEGRPLDVNEYTLSFESDGSVDVVSRRGNGKERSRRRQKDKK</sequence>
<keyword evidence="8" id="KW-0812">Transmembrane</keyword>
<evidence type="ECO:0000256" key="19">
    <source>
        <dbReference type="ARBA" id="ARBA00023166"/>
    </source>
</evidence>
<evidence type="ECO:0000256" key="5">
    <source>
        <dbReference type="ARBA" id="ARBA00020485"/>
    </source>
</evidence>
<dbReference type="InterPro" id="IPR004826">
    <property type="entry name" value="bZIP_Maf"/>
</dbReference>
<evidence type="ECO:0000256" key="23">
    <source>
        <dbReference type="ARBA" id="ARBA00030985"/>
    </source>
</evidence>
<keyword evidence="15" id="KW-0238">DNA-binding</keyword>
<dbReference type="InterPro" id="IPR008917">
    <property type="entry name" value="TF_DNA-bd_sf"/>
</dbReference>
<keyword evidence="29" id="KW-1185">Reference proteome</keyword>
<reference evidence="28" key="1">
    <citation type="submission" date="2025-08" db="UniProtKB">
        <authorList>
            <consortium name="Ensembl"/>
        </authorList>
    </citation>
    <scope>IDENTIFICATION</scope>
</reference>
<reference evidence="28" key="2">
    <citation type="submission" date="2025-09" db="UniProtKB">
        <authorList>
            <consortium name="Ensembl"/>
        </authorList>
    </citation>
    <scope>IDENTIFICATION</scope>
</reference>
<dbReference type="GO" id="GO:0000978">
    <property type="term" value="F:RNA polymerase II cis-regulatory region sequence-specific DNA binding"/>
    <property type="evidence" value="ECO:0007669"/>
    <property type="project" value="InterPro"/>
</dbReference>
<evidence type="ECO:0000256" key="26">
    <source>
        <dbReference type="SAM" id="MobiDB-lite"/>
    </source>
</evidence>
<dbReference type="PANTHER" id="PTHR24411:SF31">
    <property type="entry name" value="ENDOPLASMIC RETICULUM MEMBRANE SENSOR NFE2L1"/>
    <property type="match status" value="1"/>
</dbReference>
<keyword evidence="16" id="KW-0472">Membrane</keyword>
<evidence type="ECO:0000256" key="1">
    <source>
        <dbReference type="ARBA" id="ARBA00004123"/>
    </source>
</evidence>
<keyword evidence="21" id="KW-0753">Steroid metabolism</keyword>
<proteinExistence type="inferred from homology"/>
<evidence type="ECO:0000256" key="6">
    <source>
        <dbReference type="ARBA" id="ARBA00022491"/>
    </source>
</evidence>
<evidence type="ECO:0000256" key="12">
    <source>
        <dbReference type="ARBA" id="ARBA00023015"/>
    </source>
</evidence>
<evidence type="ECO:0000256" key="15">
    <source>
        <dbReference type="ARBA" id="ARBA00023125"/>
    </source>
</evidence>
<keyword evidence="10" id="KW-0735">Signal-anchor</keyword>
<evidence type="ECO:0000256" key="17">
    <source>
        <dbReference type="ARBA" id="ARBA00023159"/>
    </source>
</evidence>
<evidence type="ECO:0000256" key="25">
    <source>
        <dbReference type="SAM" id="Coils"/>
    </source>
</evidence>
<accession>A0A8C6S940</accession>
<evidence type="ECO:0000256" key="18">
    <source>
        <dbReference type="ARBA" id="ARBA00023163"/>
    </source>
</evidence>
<feature type="region of interest" description="Disordered" evidence="26">
    <location>
        <begin position="58"/>
        <end position="119"/>
    </location>
</feature>
<dbReference type="PANTHER" id="PTHR24411">
    <property type="entry name" value="NUCLEAR FACTOR ERYTHROID 2-RELATED FACTOR"/>
    <property type="match status" value="1"/>
</dbReference>
<dbReference type="PROSITE" id="PS50217">
    <property type="entry name" value="BZIP"/>
    <property type="match status" value="1"/>
</dbReference>
<keyword evidence="25" id="KW-0175">Coiled coil</keyword>
<comment type="similarity">
    <text evidence="4">Belongs to the bZIP family. CNC subfamily.</text>
</comment>
<evidence type="ECO:0000256" key="22">
    <source>
        <dbReference type="ARBA" id="ARBA00023242"/>
    </source>
</evidence>
<dbReference type="GO" id="GO:0008203">
    <property type="term" value="P:cholesterol metabolic process"/>
    <property type="evidence" value="ECO:0007669"/>
    <property type="project" value="UniProtKB-KW"/>
</dbReference>
<evidence type="ECO:0000256" key="9">
    <source>
        <dbReference type="ARBA" id="ARBA00022824"/>
    </source>
</evidence>
<evidence type="ECO:0000256" key="2">
    <source>
        <dbReference type="ARBA" id="ARBA00004643"/>
    </source>
</evidence>
<evidence type="ECO:0000256" key="21">
    <source>
        <dbReference type="ARBA" id="ARBA00023221"/>
    </source>
</evidence>
<evidence type="ECO:0000259" key="27">
    <source>
        <dbReference type="PROSITE" id="PS50217"/>
    </source>
</evidence>
<dbReference type="FunFam" id="1.10.880.10:FF:000004">
    <property type="entry name" value="Nuclear factor, erythroid 2"/>
    <property type="match status" value="1"/>
</dbReference>
<evidence type="ECO:0000256" key="14">
    <source>
        <dbReference type="ARBA" id="ARBA00023121"/>
    </source>
</evidence>
<evidence type="ECO:0000256" key="4">
    <source>
        <dbReference type="ARBA" id="ARBA00008157"/>
    </source>
</evidence>
<keyword evidence="12" id="KW-0805">Transcription regulation</keyword>
<protein>
    <recommendedName>
        <fullName evidence="5">Endoplasmic reticulum membrane sensor NFE2L1</fullName>
    </recommendedName>
    <alternativeName>
        <fullName evidence="24">Nuclear factor erythroid 2-related factor 1</fullName>
    </alternativeName>
    <alternativeName>
        <fullName evidence="23">Nuclear factor, erythroid derived 2, like 1</fullName>
    </alternativeName>
</protein>
<keyword evidence="7" id="KW-0153">Cholesterol metabolism</keyword>
<dbReference type="Gene3D" id="1.10.880.10">
    <property type="entry name" value="Transcription factor, Skn-1-like, DNA-binding domain"/>
    <property type="match status" value="1"/>
</dbReference>
<dbReference type="InterPro" id="IPR004827">
    <property type="entry name" value="bZIP"/>
</dbReference>
<evidence type="ECO:0000256" key="16">
    <source>
        <dbReference type="ARBA" id="ARBA00023136"/>
    </source>
</evidence>
<dbReference type="GO" id="GO:0005634">
    <property type="term" value="C:nucleus"/>
    <property type="evidence" value="ECO:0007669"/>
    <property type="project" value="UniProtKB-SubCell"/>
</dbReference>
<dbReference type="PROSITE" id="PS00036">
    <property type="entry name" value="BZIP_BASIC"/>
    <property type="match status" value="1"/>
</dbReference>
<evidence type="ECO:0000256" key="20">
    <source>
        <dbReference type="ARBA" id="ARBA00023180"/>
    </source>
</evidence>
<dbReference type="GO" id="GO:0000981">
    <property type="term" value="F:DNA-binding transcription factor activity, RNA polymerase II-specific"/>
    <property type="evidence" value="ECO:0007669"/>
    <property type="project" value="TreeGrafter"/>
</dbReference>
<dbReference type="InterPro" id="IPR047167">
    <property type="entry name" value="NFE2-like"/>
</dbReference>
<keyword evidence="6" id="KW-0678">Repressor</keyword>
<dbReference type="GO" id="GO:0005789">
    <property type="term" value="C:endoplasmic reticulum membrane"/>
    <property type="evidence" value="ECO:0007669"/>
    <property type="project" value="UniProtKB-SubCell"/>
</dbReference>
<evidence type="ECO:0000313" key="29">
    <source>
        <dbReference type="Proteomes" id="UP000694523"/>
    </source>
</evidence>
<evidence type="ECO:0000256" key="11">
    <source>
        <dbReference type="ARBA" id="ARBA00022989"/>
    </source>
</evidence>
<dbReference type="GO" id="GO:0008289">
    <property type="term" value="F:lipid binding"/>
    <property type="evidence" value="ECO:0007669"/>
    <property type="project" value="UniProtKB-KW"/>
</dbReference>
<evidence type="ECO:0000256" key="8">
    <source>
        <dbReference type="ARBA" id="ARBA00022692"/>
    </source>
</evidence>
<evidence type="ECO:0000256" key="10">
    <source>
        <dbReference type="ARBA" id="ARBA00022968"/>
    </source>
</evidence>
<dbReference type="Pfam" id="PF03131">
    <property type="entry name" value="bZIP_Maf"/>
    <property type="match status" value="1"/>
</dbReference>
<dbReference type="SMART" id="SM00338">
    <property type="entry name" value="BRLZ"/>
    <property type="match status" value="1"/>
</dbReference>
<feature type="region of interest" description="Disordered" evidence="26">
    <location>
        <begin position="343"/>
        <end position="363"/>
    </location>
</feature>
<keyword evidence="11" id="KW-1133">Transmembrane helix</keyword>
<dbReference type="SUPFAM" id="SSF47454">
    <property type="entry name" value="A DNA-binding domain in eukaryotic transcription factors"/>
    <property type="match status" value="1"/>
</dbReference>
<dbReference type="Proteomes" id="UP000694523">
    <property type="component" value="Unplaced"/>
</dbReference>
<keyword evidence="22" id="KW-0539">Nucleus</keyword>
<keyword evidence="17" id="KW-0010">Activator</keyword>
<keyword evidence="14" id="KW-0446">Lipid-binding</keyword>
<keyword evidence="18" id="KW-0804">Transcription</keyword>
<dbReference type="Ensembl" id="ENSNMLT00000004013.1">
    <property type="protein sequence ID" value="ENSNMLP00000003504.1"/>
    <property type="gene ID" value="ENSNMLG00000002537.1"/>
</dbReference>
<keyword evidence="19" id="KW-1207">Sterol metabolism</keyword>
<evidence type="ECO:0000256" key="3">
    <source>
        <dbReference type="ARBA" id="ARBA00004648"/>
    </source>
</evidence>
<comment type="subcellular location">
    <subcellularLocation>
        <location evidence="3">Endoplasmic reticulum membrane</location>
        <topology evidence="3">Single-pass type II membrane protein</topology>
    </subcellularLocation>
    <subcellularLocation>
        <location evidence="2">Endoplasmic reticulum membrane</location>
        <topology evidence="2">Single-pass type III membrane protein</topology>
    </subcellularLocation>
    <subcellularLocation>
        <location evidence="1">Nucleus</location>
    </subcellularLocation>
</comment>
<keyword evidence="9" id="KW-0256">Endoplasmic reticulum</keyword>
<name>A0A8C6S940_9GOBI</name>
<dbReference type="AlphaFoldDB" id="A0A8C6S940"/>
<evidence type="ECO:0000256" key="24">
    <source>
        <dbReference type="ARBA" id="ARBA00031659"/>
    </source>
</evidence>
<feature type="domain" description="BZIP" evidence="27">
    <location>
        <begin position="248"/>
        <end position="311"/>
    </location>
</feature>
<organism evidence="28 29">
    <name type="scientific">Neogobius melanostomus</name>
    <name type="common">round goby</name>
    <dbReference type="NCBI Taxonomy" id="47308"/>
    <lineage>
        <taxon>Eukaryota</taxon>
        <taxon>Metazoa</taxon>
        <taxon>Chordata</taxon>
        <taxon>Craniata</taxon>
        <taxon>Vertebrata</taxon>
        <taxon>Euteleostomi</taxon>
        <taxon>Actinopterygii</taxon>
        <taxon>Neopterygii</taxon>
        <taxon>Teleostei</taxon>
        <taxon>Neoteleostei</taxon>
        <taxon>Acanthomorphata</taxon>
        <taxon>Gobiaria</taxon>
        <taxon>Gobiiformes</taxon>
        <taxon>Gobioidei</taxon>
        <taxon>Gobiidae</taxon>
        <taxon>Benthophilinae</taxon>
        <taxon>Neogobiini</taxon>
        <taxon>Neogobius</taxon>
    </lineage>
</organism>
<evidence type="ECO:0000313" key="28">
    <source>
        <dbReference type="Ensembl" id="ENSNMLP00000003504.1"/>
    </source>
</evidence>
<keyword evidence="13" id="KW-0443">Lipid metabolism</keyword>
<evidence type="ECO:0000256" key="13">
    <source>
        <dbReference type="ARBA" id="ARBA00023098"/>
    </source>
</evidence>